<accession>A0A7G1PDE4</accession>
<gene>
    <name evidence="2" type="ORF">GCM10017557_82970</name>
</gene>
<organism evidence="2 3">
    <name type="scientific">Streptomyces aurantiacus</name>
    <dbReference type="NCBI Taxonomy" id="47760"/>
    <lineage>
        <taxon>Bacteria</taxon>
        <taxon>Bacillati</taxon>
        <taxon>Actinomycetota</taxon>
        <taxon>Actinomycetes</taxon>
        <taxon>Kitasatosporales</taxon>
        <taxon>Streptomycetaceae</taxon>
        <taxon>Streptomyces</taxon>
        <taxon>Streptomyces aurantiacus group</taxon>
    </lineage>
</organism>
<evidence type="ECO:0000259" key="1">
    <source>
        <dbReference type="Pfam" id="PF03457"/>
    </source>
</evidence>
<dbReference type="Proteomes" id="UP000516444">
    <property type="component" value="Chromosome"/>
</dbReference>
<dbReference type="Gene3D" id="6.10.140.530">
    <property type="match status" value="2"/>
</dbReference>
<proteinExistence type="predicted"/>
<keyword evidence="3" id="KW-1185">Reference proteome</keyword>
<name>A0A7G1PDE4_9ACTN</name>
<evidence type="ECO:0000313" key="2">
    <source>
        <dbReference type="EMBL" id="BCL33438.1"/>
    </source>
</evidence>
<dbReference type="AlphaFoldDB" id="A0A7G1PDE4"/>
<feature type="domain" description="Helicase-associated" evidence="1">
    <location>
        <begin position="47"/>
        <end position="92"/>
    </location>
</feature>
<dbReference type="RefSeq" id="WP_079103347.1">
    <property type="nucleotide sequence ID" value="NZ_AP023440.1"/>
</dbReference>
<dbReference type="InterPro" id="IPR005114">
    <property type="entry name" value="Helicase_assoc"/>
</dbReference>
<dbReference type="EMBL" id="AP023440">
    <property type="protein sequence ID" value="BCL33438.1"/>
    <property type="molecule type" value="Genomic_DNA"/>
</dbReference>
<dbReference type="Pfam" id="PF03457">
    <property type="entry name" value="HA"/>
    <property type="match status" value="4"/>
</dbReference>
<evidence type="ECO:0000313" key="3">
    <source>
        <dbReference type="Proteomes" id="UP000516444"/>
    </source>
</evidence>
<dbReference type="PANTHER" id="PTHR33418">
    <property type="entry name" value="HELICASE-ASSOCIATED"/>
    <property type="match status" value="1"/>
</dbReference>
<dbReference type="PANTHER" id="PTHR33418:SF1">
    <property type="entry name" value="HELICASE-ASSOCIATED DOMAIN-CONTAINING PROTEIN"/>
    <property type="match status" value="1"/>
</dbReference>
<feature type="domain" description="Helicase-associated" evidence="1">
    <location>
        <begin position="198"/>
        <end position="260"/>
    </location>
</feature>
<feature type="domain" description="Helicase-associated" evidence="1">
    <location>
        <begin position="6"/>
        <end position="41"/>
    </location>
</feature>
<dbReference type="KEGG" id="sgm:GCM10017557_82970"/>
<reference evidence="2 3" key="1">
    <citation type="journal article" date="2014" name="Int. J. Syst. Evol. Microbiol.">
        <title>Complete genome sequence of Corynebacterium casei LMG S-19264T (=DSM 44701T), isolated from a smear-ripened cheese.</title>
        <authorList>
            <consortium name="US DOE Joint Genome Institute (JGI-PGF)"/>
            <person name="Walter F."/>
            <person name="Albersmeier A."/>
            <person name="Kalinowski J."/>
            <person name="Ruckert C."/>
        </authorList>
    </citation>
    <scope>NUCLEOTIDE SEQUENCE [LARGE SCALE GENOMIC DNA]</scope>
    <source>
        <strain evidence="2 3">JCM 4677</strain>
    </source>
</reference>
<sequence length="270" mass="30001">MPYGHREGATPLGQWVAEQRWAYGAGQMSGQRAARLEKLGMVWSLADERFQENLEAAKAYYEQHWTLCAPRSASVLDRPLGMWLANLRRQGALDGHPEWESALLEVDEDWNPKWPADWQRHYAALREMVAEENVPVHVEPGVTVHGMDIGRWLERMRRHAIWHQLTDGQRERLEQLGITPLAPEPEAPGKSPQAPLGAFEKGVAALAQYKARTGSVTVPRAHVEALPDGSEVKLGVFLSNSKSRRAKLTADKLAALAGLGLEWAAEEGAA</sequence>
<feature type="domain" description="Helicase-associated" evidence="1">
    <location>
        <begin position="114"/>
        <end position="177"/>
    </location>
</feature>
<protein>
    <recommendedName>
        <fullName evidence="1">Helicase-associated domain-containing protein</fullName>
    </recommendedName>
</protein>